<name>A0A2Z6S2D8_9GLOM</name>
<dbReference type="Proteomes" id="UP000247702">
    <property type="component" value="Unassembled WGS sequence"/>
</dbReference>
<proteinExistence type="predicted"/>
<keyword evidence="3" id="KW-1185">Reference proteome</keyword>
<organism evidence="2 3">
    <name type="scientific">Rhizophagus clarus</name>
    <dbReference type="NCBI Taxonomy" id="94130"/>
    <lineage>
        <taxon>Eukaryota</taxon>
        <taxon>Fungi</taxon>
        <taxon>Fungi incertae sedis</taxon>
        <taxon>Mucoromycota</taxon>
        <taxon>Glomeromycotina</taxon>
        <taxon>Glomeromycetes</taxon>
        <taxon>Glomerales</taxon>
        <taxon>Glomeraceae</taxon>
        <taxon>Rhizophagus</taxon>
    </lineage>
</organism>
<feature type="coiled-coil region" evidence="1">
    <location>
        <begin position="9"/>
        <end position="36"/>
    </location>
</feature>
<keyword evidence="1" id="KW-0175">Coiled coil</keyword>
<gene>
    <name evidence="2" type="ORF">RclHR1_00060018</name>
</gene>
<protein>
    <submittedName>
        <fullName evidence="2">Uncharacterized protein</fullName>
    </submittedName>
</protein>
<accession>A0A2Z6S2D8</accession>
<dbReference type="AlphaFoldDB" id="A0A2Z6S2D8"/>
<evidence type="ECO:0000313" key="2">
    <source>
        <dbReference type="EMBL" id="GBC05005.1"/>
    </source>
</evidence>
<reference evidence="2 3" key="1">
    <citation type="submission" date="2017-11" db="EMBL/GenBank/DDBJ databases">
        <title>The genome of Rhizophagus clarus HR1 reveals common genetic basis of auxotrophy among arbuscular mycorrhizal fungi.</title>
        <authorList>
            <person name="Kobayashi Y."/>
        </authorList>
    </citation>
    <scope>NUCLEOTIDE SEQUENCE [LARGE SCALE GENOMIC DNA]</scope>
    <source>
        <strain evidence="2 3">HR1</strain>
    </source>
</reference>
<dbReference type="EMBL" id="BEXD01003981">
    <property type="protein sequence ID" value="GBC05005.1"/>
    <property type="molecule type" value="Genomic_DNA"/>
</dbReference>
<evidence type="ECO:0000256" key="1">
    <source>
        <dbReference type="SAM" id="Coils"/>
    </source>
</evidence>
<sequence length="103" mass="11731">MLYCKKIQEKKEEKNKEEALKIFNRQEKERNELLLESQKIATNDIKDLFKIAAVVIKSTDPAEIKKCMLSLSHIATTVKETAAAAIIQDQPVQNQSTSQHGIY</sequence>
<evidence type="ECO:0000313" key="3">
    <source>
        <dbReference type="Proteomes" id="UP000247702"/>
    </source>
</evidence>
<comment type="caution">
    <text evidence="2">The sequence shown here is derived from an EMBL/GenBank/DDBJ whole genome shotgun (WGS) entry which is preliminary data.</text>
</comment>